<protein>
    <recommendedName>
        <fullName evidence="3 10">Beta sliding clamp</fullName>
    </recommendedName>
</protein>
<dbReference type="Gene3D" id="3.10.150.10">
    <property type="entry name" value="DNA Polymerase III, subunit A, domain 2"/>
    <property type="match status" value="1"/>
</dbReference>
<dbReference type="Gene3D" id="3.70.10.10">
    <property type="match status" value="1"/>
</dbReference>
<accession>A0A840AB06</accession>
<dbReference type="CDD" id="cd00140">
    <property type="entry name" value="beta_clamp"/>
    <property type="match status" value="1"/>
</dbReference>
<evidence type="ECO:0000256" key="9">
    <source>
        <dbReference type="ARBA" id="ARBA00023125"/>
    </source>
</evidence>
<comment type="similarity">
    <text evidence="2 10">Belongs to the beta sliding clamp family.</text>
</comment>
<keyword evidence="9" id="KW-0238">DNA-binding</keyword>
<dbReference type="InterPro" id="IPR001001">
    <property type="entry name" value="DNA_polIII_beta"/>
</dbReference>
<dbReference type="Pfam" id="PF02768">
    <property type="entry name" value="DNA_pol3_beta_3"/>
    <property type="match status" value="1"/>
</dbReference>
<dbReference type="InterPro" id="IPR022637">
    <property type="entry name" value="DNA_polIII_beta_cen"/>
</dbReference>
<evidence type="ECO:0000259" key="11">
    <source>
        <dbReference type="Pfam" id="PF00712"/>
    </source>
</evidence>
<dbReference type="PANTHER" id="PTHR30478">
    <property type="entry name" value="DNA POLYMERASE III SUBUNIT BETA"/>
    <property type="match status" value="1"/>
</dbReference>
<feature type="domain" description="DNA polymerase III beta sliding clamp central" evidence="12">
    <location>
        <begin position="133"/>
        <end position="251"/>
    </location>
</feature>
<comment type="subcellular location">
    <subcellularLocation>
        <location evidence="1 10">Cytoplasm</location>
    </subcellularLocation>
</comment>
<dbReference type="GO" id="GO:0006271">
    <property type="term" value="P:DNA strand elongation involved in DNA replication"/>
    <property type="evidence" value="ECO:0007669"/>
    <property type="project" value="TreeGrafter"/>
</dbReference>
<dbReference type="GO" id="GO:0005737">
    <property type="term" value="C:cytoplasm"/>
    <property type="evidence" value="ECO:0007669"/>
    <property type="project" value="UniProtKB-SubCell"/>
</dbReference>
<evidence type="ECO:0000256" key="1">
    <source>
        <dbReference type="ARBA" id="ARBA00004496"/>
    </source>
</evidence>
<dbReference type="SUPFAM" id="SSF55979">
    <property type="entry name" value="DNA clamp"/>
    <property type="match status" value="3"/>
</dbReference>
<evidence type="ECO:0000259" key="13">
    <source>
        <dbReference type="Pfam" id="PF02768"/>
    </source>
</evidence>
<keyword evidence="6 10" id="KW-0548">Nucleotidyltransferase</keyword>
<name>A0A840AB06_9PROT</name>
<evidence type="ECO:0000256" key="3">
    <source>
        <dbReference type="ARBA" id="ARBA00021035"/>
    </source>
</evidence>
<evidence type="ECO:0000256" key="6">
    <source>
        <dbReference type="ARBA" id="ARBA00022695"/>
    </source>
</evidence>
<dbReference type="GO" id="GO:0008408">
    <property type="term" value="F:3'-5' exonuclease activity"/>
    <property type="evidence" value="ECO:0007669"/>
    <property type="project" value="InterPro"/>
</dbReference>
<keyword evidence="5 10" id="KW-0808">Transferase</keyword>
<dbReference type="GO" id="GO:0003887">
    <property type="term" value="F:DNA-directed DNA polymerase activity"/>
    <property type="evidence" value="ECO:0007669"/>
    <property type="project" value="UniProtKB-UniRule"/>
</dbReference>
<dbReference type="NCBIfam" id="TIGR00663">
    <property type="entry name" value="dnan"/>
    <property type="match status" value="1"/>
</dbReference>
<dbReference type="InterPro" id="IPR022635">
    <property type="entry name" value="DNA_polIII_beta_C"/>
</dbReference>
<keyword evidence="8 10" id="KW-0239">DNA-directed DNA polymerase</keyword>
<dbReference type="EMBL" id="JACIDJ010000001">
    <property type="protein sequence ID" value="MBB3897703.1"/>
    <property type="molecule type" value="Genomic_DNA"/>
</dbReference>
<dbReference type="PIRSF" id="PIRSF000804">
    <property type="entry name" value="DNA_pol_III_b"/>
    <property type="match status" value="1"/>
</dbReference>
<dbReference type="Proteomes" id="UP000553193">
    <property type="component" value="Unassembled WGS sequence"/>
</dbReference>
<evidence type="ECO:0000313" key="15">
    <source>
        <dbReference type="Proteomes" id="UP000553193"/>
    </source>
</evidence>
<gene>
    <name evidence="14" type="ORF">GGQ83_001129</name>
</gene>
<dbReference type="Pfam" id="PF00712">
    <property type="entry name" value="DNA_pol3_beta"/>
    <property type="match status" value="1"/>
</dbReference>
<sequence>MKFSVERAILLKALAHTQSVVERRNTIPILANILLDASAEGVLRLTATDMEIAIVEEVPGVQVARAGRTTAPAATLYEIVRKLPDGATIELDHKGGDAPLALRAGKFNTTLQVLPVEDFPSMTEGSLPHQFKIEAARLRGMIDRTRFAISTEETRYYLNGIYFHVAENDGRKVMRAAATDGHRLARVEEDLPDGAAGMPGVIIPRKTINELRKLAEETRDEIEMRLSDTKVSFRIGPVSLTSKLIDGTFPDYERVIPRGNDKVMEVARQAFADAVGRVAAISSERSRPVKLSIGRNHLLLTASSAEQGSAQEELDEDVVTYAAAPIEIGFQARYLADITDQVGDMLRFKFSDGSAPTVVQDAGDEGALYVLMPMRV</sequence>
<evidence type="ECO:0000313" key="14">
    <source>
        <dbReference type="EMBL" id="MBB3897703.1"/>
    </source>
</evidence>
<dbReference type="GO" id="GO:0009360">
    <property type="term" value="C:DNA polymerase III complex"/>
    <property type="evidence" value="ECO:0007669"/>
    <property type="project" value="InterPro"/>
</dbReference>
<dbReference type="InterPro" id="IPR046938">
    <property type="entry name" value="DNA_clamp_sf"/>
</dbReference>
<dbReference type="InterPro" id="IPR022634">
    <property type="entry name" value="DNA_polIII_beta_N"/>
</dbReference>
<feature type="domain" description="DNA polymerase III beta sliding clamp N-terminal" evidence="11">
    <location>
        <begin position="1"/>
        <end position="122"/>
    </location>
</feature>
<feature type="domain" description="DNA polymerase III beta sliding clamp C-terminal" evidence="13">
    <location>
        <begin position="254"/>
        <end position="375"/>
    </location>
</feature>
<dbReference type="Pfam" id="PF02767">
    <property type="entry name" value="DNA_pol3_beta_2"/>
    <property type="match status" value="1"/>
</dbReference>
<dbReference type="AlphaFoldDB" id="A0A840AB06"/>
<dbReference type="RefSeq" id="WP_184382700.1">
    <property type="nucleotide sequence ID" value="NZ_JACIDJ010000001.1"/>
</dbReference>
<proteinExistence type="inferred from homology"/>
<comment type="caution">
    <text evidence="14">The sequence shown here is derived from an EMBL/GenBank/DDBJ whole genome shotgun (WGS) entry which is preliminary data.</text>
</comment>
<evidence type="ECO:0000256" key="10">
    <source>
        <dbReference type="PIRNR" id="PIRNR000804"/>
    </source>
</evidence>
<organism evidence="14 15">
    <name type="scientific">Roseococcus suduntuyensis</name>
    <dbReference type="NCBI Taxonomy" id="455361"/>
    <lineage>
        <taxon>Bacteria</taxon>
        <taxon>Pseudomonadati</taxon>
        <taxon>Pseudomonadota</taxon>
        <taxon>Alphaproteobacteria</taxon>
        <taxon>Acetobacterales</taxon>
        <taxon>Roseomonadaceae</taxon>
        <taxon>Roseococcus</taxon>
    </lineage>
</organism>
<evidence type="ECO:0000256" key="5">
    <source>
        <dbReference type="ARBA" id="ARBA00022679"/>
    </source>
</evidence>
<evidence type="ECO:0000256" key="4">
    <source>
        <dbReference type="ARBA" id="ARBA00022490"/>
    </source>
</evidence>
<keyword evidence="4 10" id="KW-0963">Cytoplasm</keyword>
<reference evidence="14 15" key="1">
    <citation type="submission" date="2020-08" db="EMBL/GenBank/DDBJ databases">
        <title>Genomic Encyclopedia of Type Strains, Phase IV (KMG-IV): sequencing the most valuable type-strain genomes for metagenomic binning, comparative biology and taxonomic classification.</title>
        <authorList>
            <person name="Goeker M."/>
        </authorList>
    </citation>
    <scope>NUCLEOTIDE SEQUENCE [LARGE SCALE GENOMIC DNA]</scope>
    <source>
        <strain evidence="14 15">DSM 19979</strain>
    </source>
</reference>
<keyword evidence="7 10" id="KW-0235">DNA replication</keyword>
<dbReference type="GO" id="GO:0003677">
    <property type="term" value="F:DNA binding"/>
    <property type="evidence" value="ECO:0007669"/>
    <property type="project" value="UniProtKB-UniRule"/>
</dbReference>
<evidence type="ECO:0000256" key="8">
    <source>
        <dbReference type="ARBA" id="ARBA00022932"/>
    </source>
</evidence>
<comment type="subunit">
    <text evidence="10">Forms a ring-shaped head-to-tail homodimer around DNA.</text>
</comment>
<dbReference type="SMART" id="SM00480">
    <property type="entry name" value="POL3Bc"/>
    <property type="match status" value="1"/>
</dbReference>
<evidence type="ECO:0000256" key="7">
    <source>
        <dbReference type="ARBA" id="ARBA00022705"/>
    </source>
</evidence>
<evidence type="ECO:0000256" key="2">
    <source>
        <dbReference type="ARBA" id="ARBA00010752"/>
    </source>
</evidence>
<keyword evidence="15" id="KW-1185">Reference proteome</keyword>
<dbReference type="PANTHER" id="PTHR30478:SF0">
    <property type="entry name" value="BETA SLIDING CLAMP"/>
    <property type="match status" value="1"/>
</dbReference>
<comment type="function">
    <text evidence="10">Confers DNA tethering and processivity to DNA polymerases and other proteins. Acts as a clamp, forming a ring around DNA (a reaction catalyzed by the clamp-loading complex) which diffuses in an ATP-independent manner freely and bidirectionally along dsDNA. Initially characterized for its ability to contact the catalytic subunit of DNA polymerase III (Pol III), a complex, multichain enzyme responsible for most of the replicative synthesis in bacteria; Pol III exhibits 3'-5' exonuclease proofreading activity. The beta chain is required for initiation of replication as well as for processivity of DNA replication.</text>
</comment>
<evidence type="ECO:0000259" key="12">
    <source>
        <dbReference type="Pfam" id="PF02767"/>
    </source>
</evidence>